<feature type="transmembrane region" description="Helical" evidence="6">
    <location>
        <begin position="7"/>
        <end position="28"/>
    </location>
</feature>
<feature type="transmembrane region" description="Helical" evidence="6">
    <location>
        <begin position="103"/>
        <end position="129"/>
    </location>
</feature>
<comment type="caution">
    <text evidence="7">The sequence shown here is derived from an EMBL/GenBank/DDBJ whole genome shotgun (WGS) entry which is preliminary data.</text>
</comment>
<dbReference type="PANTHER" id="PTHR43461:SF1">
    <property type="entry name" value="TRANSMEMBRANE PROTEIN 256"/>
    <property type="match status" value="1"/>
</dbReference>
<evidence type="ECO:0000256" key="5">
    <source>
        <dbReference type="ARBA" id="ARBA00023136"/>
    </source>
</evidence>
<feature type="transmembrane region" description="Helical" evidence="6">
    <location>
        <begin position="73"/>
        <end position="91"/>
    </location>
</feature>
<dbReference type="PANTHER" id="PTHR43461">
    <property type="entry name" value="TRANSMEMBRANE PROTEIN 256"/>
    <property type="match status" value="1"/>
</dbReference>
<evidence type="ECO:0000256" key="3">
    <source>
        <dbReference type="ARBA" id="ARBA00022692"/>
    </source>
</evidence>
<evidence type="ECO:0000313" key="7">
    <source>
        <dbReference type="EMBL" id="MCG2429654.1"/>
    </source>
</evidence>
<comment type="similarity">
    <text evidence="2">Belongs to the UPF0382 family.</text>
</comment>
<dbReference type="RefSeq" id="WP_237606371.1">
    <property type="nucleotide sequence ID" value="NZ_JAIRBB010000001.1"/>
</dbReference>
<dbReference type="Proteomes" id="UP001139462">
    <property type="component" value="Unassembled WGS sequence"/>
</dbReference>
<evidence type="ECO:0000313" key="8">
    <source>
        <dbReference type="Proteomes" id="UP001139462"/>
    </source>
</evidence>
<feature type="transmembrane region" description="Helical" evidence="6">
    <location>
        <begin position="48"/>
        <end position="66"/>
    </location>
</feature>
<evidence type="ECO:0000256" key="1">
    <source>
        <dbReference type="ARBA" id="ARBA00004141"/>
    </source>
</evidence>
<protein>
    <submittedName>
        <fullName evidence="7">DUF423 domain-containing protein</fullName>
    </submittedName>
</protein>
<proteinExistence type="inferred from homology"/>
<dbReference type="EMBL" id="JAIRBB010000001">
    <property type="protein sequence ID" value="MCG2429654.1"/>
    <property type="molecule type" value="Genomic_DNA"/>
</dbReference>
<evidence type="ECO:0000256" key="6">
    <source>
        <dbReference type="SAM" id="Phobius"/>
    </source>
</evidence>
<keyword evidence="5 6" id="KW-0472">Membrane</keyword>
<reference evidence="7" key="1">
    <citation type="submission" date="2021-09" db="EMBL/GenBank/DDBJ databases">
        <title>Genome of Aequorivita sp. strain F64183.</title>
        <authorList>
            <person name="Wang Y."/>
        </authorList>
    </citation>
    <scope>NUCLEOTIDE SEQUENCE</scope>
    <source>
        <strain evidence="7">F64183</strain>
    </source>
</reference>
<keyword evidence="3 6" id="KW-0812">Transmembrane</keyword>
<gene>
    <name evidence="7" type="ORF">K8344_00855</name>
</gene>
<evidence type="ECO:0000256" key="4">
    <source>
        <dbReference type="ARBA" id="ARBA00022989"/>
    </source>
</evidence>
<dbReference type="AlphaFoldDB" id="A0A9X1R245"/>
<sequence length="132" mass="14505">MTVFDKNVAATASIILAITIGIGAFGAHSLKEVLNSSSLITFEVGVRYQMYHGLAILFLGLVPLIPQQLKKKIFWLFITGIIFFSGSIYLLSMNEILSFDTSVIGFITPIGGLMFMVGWILLAFGILTLKKR</sequence>
<dbReference type="Pfam" id="PF04241">
    <property type="entry name" value="DUF423"/>
    <property type="match status" value="1"/>
</dbReference>
<keyword evidence="4 6" id="KW-1133">Transmembrane helix</keyword>
<organism evidence="7 8">
    <name type="scientific">Aequorivita xiaoshiensis</name>
    <dbReference type="NCBI Taxonomy" id="2874476"/>
    <lineage>
        <taxon>Bacteria</taxon>
        <taxon>Pseudomonadati</taxon>
        <taxon>Bacteroidota</taxon>
        <taxon>Flavobacteriia</taxon>
        <taxon>Flavobacteriales</taxon>
        <taxon>Flavobacteriaceae</taxon>
        <taxon>Aequorivita</taxon>
    </lineage>
</organism>
<dbReference type="GO" id="GO:0005886">
    <property type="term" value="C:plasma membrane"/>
    <property type="evidence" value="ECO:0007669"/>
    <property type="project" value="TreeGrafter"/>
</dbReference>
<accession>A0A9X1R245</accession>
<evidence type="ECO:0000256" key="2">
    <source>
        <dbReference type="ARBA" id="ARBA00009694"/>
    </source>
</evidence>
<dbReference type="InterPro" id="IPR006696">
    <property type="entry name" value="DUF423"/>
</dbReference>
<comment type="subcellular location">
    <subcellularLocation>
        <location evidence="1">Membrane</location>
        <topology evidence="1">Multi-pass membrane protein</topology>
    </subcellularLocation>
</comment>
<keyword evidence="8" id="KW-1185">Reference proteome</keyword>
<name>A0A9X1R245_9FLAO</name>